<proteinExistence type="predicted"/>
<gene>
    <name evidence="3" type="ORF">COU85_00235</name>
</gene>
<feature type="domain" description="VTT" evidence="2">
    <location>
        <begin position="35"/>
        <end position="159"/>
    </location>
</feature>
<dbReference type="InterPro" id="IPR032816">
    <property type="entry name" value="VTT_dom"/>
</dbReference>
<organism evidence="3 4">
    <name type="scientific">Candidatus Portnoybacteria bacterium CG10_big_fil_rev_8_21_14_0_10_44_7</name>
    <dbReference type="NCBI Taxonomy" id="1974816"/>
    <lineage>
        <taxon>Bacteria</taxon>
        <taxon>Candidatus Portnoyibacteriota</taxon>
    </lineage>
</organism>
<dbReference type="AlphaFoldDB" id="A0A2M8KJH8"/>
<evidence type="ECO:0000259" key="2">
    <source>
        <dbReference type="Pfam" id="PF09335"/>
    </source>
</evidence>
<keyword evidence="1" id="KW-0472">Membrane</keyword>
<name>A0A2M8KJH8_9BACT</name>
<keyword evidence="1" id="KW-0812">Transmembrane</keyword>
<feature type="transmembrane region" description="Helical" evidence="1">
    <location>
        <begin position="174"/>
        <end position="193"/>
    </location>
</feature>
<dbReference type="EMBL" id="PFEA01000006">
    <property type="protein sequence ID" value="PJE60062.1"/>
    <property type="molecule type" value="Genomic_DNA"/>
</dbReference>
<dbReference type="Proteomes" id="UP000231086">
    <property type="component" value="Unassembled WGS sequence"/>
</dbReference>
<feature type="transmembrane region" description="Helical" evidence="1">
    <location>
        <begin position="55"/>
        <end position="72"/>
    </location>
</feature>
<dbReference type="PANTHER" id="PTHR42709">
    <property type="entry name" value="ALKALINE PHOSPHATASE LIKE PROTEIN"/>
    <property type="match status" value="1"/>
</dbReference>
<feature type="transmembrane region" description="Helical" evidence="1">
    <location>
        <begin position="148"/>
        <end position="168"/>
    </location>
</feature>
<comment type="caution">
    <text evidence="3">The sequence shown here is derived from an EMBL/GenBank/DDBJ whole genome shotgun (WGS) entry which is preliminary data.</text>
</comment>
<evidence type="ECO:0000313" key="3">
    <source>
        <dbReference type="EMBL" id="PJE60062.1"/>
    </source>
</evidence>
<dbReference type="GO" id="GO:0005886">
    <property type="term" value="C:plasma membrane"/>
    <property type="evidence" value="ECO:0007669"/>
    <property type="project" value="TreeGrafter"/>
</dbReference>
<feature type="transmembrane region" description="Helical" evidence="1">
    <location>
        <begin position="110"/>
        <end position="136"/>
    </location>
</feature>
<protein>
    <recommendedName>
        <fullName evidence="2">VTT domain-containing protein</fullName>
    </recommendedName>
</protein>
<accession>A0A2M8KJH8</accession>
<evidence type="ECO:0000313" key="4">
    <source>
        <dbReference type="Proteomes" id="UP000231086"/>
    </source>
</evidence>
<dbReference type="InterPro" id="IPR051311">
    <property type="entry name" value="DedA_domain"/>
</dbReference>
<dbReference type="PANTHER" id="PTHR42709:SF2">
    <property type="entry name" value="INNER MEMBRANE PROTEIN YOHD"/>
    <property type="match status" value="1"/>
</dbReference>
<keyword evidence="1" id="KW-1133">Transmembrane helix</keyword>
<dbReference type="Pfam" id="PF09335">
    <property type="entry name" value="VTT_dom"/>
    <property type="match status" value="1"/>
</dbReference>
<evidence type="ECO:0000256" key="1">
    <source>
        <dbReference type="SAM" id="Phobius"/>
    </source>
</evidence>
<sequence>MQTCTALLAHLCLSIGSGGQVAAYFLIALGMVFEGEIFLLVAGSLTFFQILYLPWVLLAALLGTFAGDVFWYKLGRRYGRGLIQKYGRWFLIPSQRFAKMEKMVLEHGPWLIFLTKFLYGLNHAFLVAAGAIKFGFKKFLRYQLPASAFWMFVFVFLGHFFASSLAALKKDIHFFGLSLLGLIVLILILERAFGKKFISRFLNNNHNNRQK</sequence>
<reference evidence="4" key="1">
    <citation type="submission" date="2017-09" db="EMBL/GenBank/DDBJ databases">
        <title>Depth-based differentiation of microbial function through sediment-hosted aquifers and enrichment of novel symbionts in the deep terrestrial subsurface.</title>
        <authorList>
            <person name="Probst A.J."/>
            <person name="Ladd B."/>
            <person name="Jarett J.K."/>
            <person name="Geller-Mcgrath D.E."/>
            <person name="Sieber C.M.K."/>
            <person name="Emerson J.B."/>
            <person name="Anantharaman K."/>
            <person name="Thomas B.C."/>
            <person name="Malmstrom R."/>
            <person name="Stieglmeier M."/>
            <person name="Klingl A."/>
            <person name="Woyke T."/>
            <person name="Ryan C.M."/>
            <person name="Banfield J.F."/>
        </authorList>
    </citation>
    <scope>NUCLEOTIDE SEQUENCE [LARGE SCALE GENOMIC DNA]</scope>
</reference>